<dbReference type="EMBL" id="CP048209">
    <property type="protein sequence ID" value="QHT63290.1"/>
    <property type="molecule type" value="Genomic_DNA"/>
</dbReference>
<sequence length="88" mass="10148">MSDETKNGQPAELSAEEQERLRQITEVLDRINNRFNSMDERFDRIEDKLKGMVDTTRSIRESIVDLQPPILRRARFKVIDGGDQGGSK</sequence>
<feature type="coiled-coil region" evidence="1">
    <location>
        <begin position="14"/>
        <end position="48"/>
    </location>
</feature>
<reference evidence="2 3" key="1">
    <citation type="submission" date="2020-01" db="EMBL/GenBank/DDBJ databases">
        <title>Paenibacillus sp. nov., isolated from tomato rhizosphere.</title>
        <authorList>
            <person name="Weon H.-Y."/>
            <person name="Lee S.A."/>
        </authorList>
    </citation>
    <scope>NUCLEOTIDE SEQUENCE [LARGE SCALE GENOMIC DNA]</scope>
    <source>
        <strain evidence="2 3">12200R-189</strain>
    </source>
</reference>
<dbReference type="RefSeq" id="WP_162359722.1">
    <property type="nucleotide sequence ID" value="NZ_CP048209.1"/>
</dbReference>
<evidence type="ECO:0000313" key="3">
    <source>
        <dbReference type="Proteomes" id="UP000476064"/>
    </source>
</evidence>
<dbReference type="Gene3D" id="3.90.20.10">
    <property type="match status" value="1"/>
</dbReference>
<dbReference type="Proteomes" id="UP000476064">
    <property type="component" value="Chromosome"/>
</dbReference>
<evidence type="ECO:0008006" key="4">
    <source>
        <dbReference type="Google" id="ProtNLM"/>
    </source>
</evidence>
<dbReference type="KEGG" id="plyc:GXP70_27215"/>
<evidence type="ECO:0000313" key="2">
    <source>
        <dbReference type="EMBL" id="QHT63290.1"/>
    </source>
</evidence>
<proteinExistence type="predicted"/>
<dbReference type="Pfam" id="PF03670">
    <property type="entry name" value="UPF0184"/>
    <property type="match status" value="1"/>
</dbReference>
<keyword evidence="3" id="KW-1185">Reference proteome</keyword>
<evidence type="ECO:0000256" key="1">
    <source>
        <dbReference type="SAM" id="Coils"/>
    </source>
</evidence>
<dbReference type="AlphaFoldDB" id="A0A6C0G6K7"/>
<gene>
    <name evidence="2" type="ORF">GXP70_27215</name>
</gene>
<name>A0A6C0G6K7_9BACL</name>
<protein>
    <recommendedName>
        <fullName evidence="4">t-SNARE coiled-coil homology domain-containing protein</fullName>
    </recommendedName>
</protein>
<accession>A0A6C0G6K7</accession>
<organism evidence="2 3">
    <name type="scientific">Paenibacillus lycopersici</name>
    <dbReference type="NCBI Taxonomy" id="2704462"/>
    <lineage>
        <taxon>Bacteria</taxon>
        <taxon>Bacillati</taxon>
        <taxon>Bacillota</taxon>
        <taxon>Bacilli</taxon>
        <taxon>Bacillales</taxon>
        <taxon>Paenibacillaceae</taxon>
        <taxon>Paenibacillus</taxon>
    </lineage>
</organism>
<keyword evidence="1" id="KW-0175">Coiled coil</keyword>